<evidence type="ECO:0000256" key="1">
    <source>
        <dbReference type="SAM" id="SignalP"/>
    </source>
</evidence>
<evidence type="ECO:0008006" key="8">
    <source>
        <dbReference type="Google" id="ProtNLM"/>
    </source>
</evidence>
<dbReference type="KEGG" id="ole:K0B96_12090"/>
<dbReference type="InterPro" id="IPR048310">
    <property type="entry name" value="GxGYxYP_N_2nd"/>
</dbReference>
<keyword evidence="1" id="KW-0732">Signal</keyword>
<feature type="chain" id="PRO_5034148705" description="GxGYxY motif-containing protein" evidence="1">
    <location>
        <begin position="24"/>
        <end position="557"/>
    </location>
</feature>
<protein>
    <recommendedName>
        <fullName evidence="8">GxGYxY motif-containing protein</fullName>
    </recommendedName>
</protein>
<dbReference type="InterPro" id="IPR032626">
    <property type="entry name" value="GxGYxYP_N_1st"/>
</dbReference>
<dbReference type="InterPro" id="IPR048309">
    <property type="entry name" value="GxGYxYP_N_3rd"/>
</dbReference>
<name>A0A8F9TUY2_9BACT</name>
<proteinExistence type="predicted"/>
<dbReference type="PANTHER" id="PTHR37321:SF1">
    <property type="entry name" value="EXPORTED PROTEIN"/>
    <property type="match status" value="1"/>
</dbReference>
<dbReference type="AlphaFoldDB" id="A0A8F9TUY2"/>
<dbReference type="EMBL" id="CP080507">
    <property type="protein sequence ID" value="QYM78047.1"/>
    <property type="molecule type" value="Genomic_DNA"/>
</dbReference>
<dbReference type="Pfam" id="PF14323">
    <property type="entry name" value="GxGYxYP_C"/>
    <property type="match status" value="1"/>
</dbReference>
<dbReference type="Proteomes" id="UP000825051">
    <property type="component" value="Chromosome"/>
</dbReference>
<gene>
    <name evidence="6" type="ORF">K0B96_12090</name>
</gene>
<evidence type="ECO:0000259" key="3">
    <source>
        <dbReference type="Pfam" id="PF16216"/>
    </source>
</evidence>
<organism evidence="6 7">
    <name type="scientific">Horticoccus luteus</name>
    <dbReference type="NCBI Taxonomy" id="2862869"/>
    <lineage>
        <taxon>Bacteria</taxon>
        <taxon>Pseudomonadati</taxon>
        <taxon>Verrucomicrobiota</taxon>
        <taxon>Opitutia</taxon>
        <taxon>Opitutales</taxon>
        <taxon>Opitutaceae</taxon>
        <taxon>Horticoccus</taxon>
    </lineage>
</organism>
<dbReference type="Pfam" id="PF20958">
    <property type="entry name" value="GxGYxYP_N_3rd"/>
    <property type="match status" value="1"/>
</dbReference>
<dbReference type="Pfam" id="PF20957">
    <property type="entry name" value="GxGYxYP_N_2nd"/>
    <property type="match status" value="1"/>
</dbReference>
<dbReference type="PANTHER" id="PTHR37321">
    <property type="entry name" value="EXPORTED PROTEIN-RELATED"/>
    <property type="match status" value="1"/>
</dbReference>
<accession>A0A8F9TUY2</accession>
<feature type="domain" description="GxGYxYP putative glycoside hydrolase second N-terminal" evidence="4">
    <location>
        <begin position="121"/>
        <end position="193"/>
    </location>
</feature>
<dbReference type="Gene3D" id="3.20.20.490">
    <property type="entry name" value="GxGYxYP glycoside hydrolase, C-terminal domain"/>
    <property type="match status" value="1"/>
</dbReference>
<feature type="domain" description="GxGYxYP putative glycoside hydrolase third N-terminal" evidence="5">
    <location>
        <begin position="197"/>
        <end position="292"/>
    </location>
</feature>
<feature type="domain" description="GxGYxYP putative glycoside hydrolase C-terminal" evidence="2">
    <location>
        <begin position="318"/>
        <end position="535"/>
    </location>
</feature>
<dbReference type="Pfam" id="PF16216">
    <property type="entry name" value="GxGYxYP_N"/>
    <property type="match status" value="1"/>
</dbReference>
<sequence length="557" mass="62451">MKKYLSFVLIAAVAALGASHAGAAENTSSAPAVQTPEAHHAWVMHFDGNWLVKEGLPEKAMLISLQGLANRTAPRLYIIHPKDYQWEITEPLYEFYERKHGVEFTPIANANDALTQFARYAKGYVVWDTQVEPSLNVAFTIAGLEDAVVVSEALIPLAEQHGLKKIDDLRGRYAGQTDAQIYQDAYNHYWARCTKDAVMLMGGHRGGIRMPGMADWGVRQKMFFEDLSADPKDAAELALERKILSELKPGSTVFGWHPYGKDTEEQHTTLLSSYGLKMEGLHNLPNLSFNCQFTFTPGFKFTNNNNVPLDAKLTAKPKVYLAFVQSDSIGIGVWTKPGRGKLPFAWQVTMNWTKFSPAALEYFHESATPNDYFIGGLSGPGYMYPNHIPADRFPGLMAEARKLMAQLDEHVMEIMDNSAADGNLGNADLTKATVDAYYKAFPDVIGFINGYGPARTRDLRDTRPMISYEYYINPKRPREEVAADLNEMIALNTKRPYFLLVHVRESNDVNSLIEVTKQLDGPTEIVPLDVFLKLAASNKTYTTRYQDPNEPKHFKGF</sequence>
<evidence type="ECO:0000259" key="5">
    <source>
        <dbReference type="Pfam" id="PF20958"/>
    </source>
</evidence>
<feature type="domain" description="GxGYxYP putative glycoside hydrolase first N-terminal" evidence="3">
    <location>
        <begin position="49"/>
        <end position="118"/>
    </location>
</feature>
<keyword evidence="7" id="KW-1185">Reference proteome</keyword>
<evidence type="ECO:0000313" key="7">
    <source>
        <dbReference type="Proteomes" id="UP000825051"/>
    </source>
</evidence>
<dbReference type="RefSeq" id="WP_220161151.1">
    <property type="nucleotide sequence ID" value="NZ_CP080507.1"/>
</dbReference>
<feature type="signal peptide" evidence="1">
    <location>
        <begin position="1"/>
        <end position="23"/>
    </location>
</feature>
<dbReference type="InterPro" id="IPR038410">
    <property type="entry name" value="GxGYxYP_C_sf"/>
</dbReference>
<evidence type="ECO:0000313" key="6">
    <source>
        <dbReference type="EMBL" id="QYM78047.1"/>
    </source>
</evidence>
<dbReference type="InterPro" id="IPR025832">
    <property type="entry name" value="GxGYxYP_C"/>
</dbReference>
<evidence type="ECO:0000259" key="2">
    <source>
        <dbReference type="Pfam" id="PF14323"/>
    </source>
</evidence>
<evidence type="ECO:0000259" key="4">
    <source>
        <dbReference type="Pfam" id="PF20957"/>
    </source>
</evidence>
<reference evidence="6" key="1">
    <citation type="submission" date="2021-08" db="EMBL/GenBank/DDBJ databases">
        <title>Genome of a novel bacterium of the phylum Verrucomicrobia, Oleiharenicola sp. KSB-15.</title>
        <authorList>
            <person name="Chung J.-H."/>
            <person name="Ahn J.-H."/>
            <person name="Yoon Y."/>
            <person name="Kim D.-Y."/>
            <person name="An S.-H."/>
            <person name="Park I."/>
            <person name="Yeon J."/>
        </authorList>
    </citation>
    <scope>NUCLEOTIDE SEQUENCE</scope>
    <source>
        <strain evidence="6">KSB-15</strain>
    </source>
</reference>